<dbReference type="KEGG" id="btha:DR62_4043"/>
<evidence type="ECO:0000313" key="3">
    <source>
        <dbReference type="Proteomes" id="UP001272137"/>
    </source>
</evidence>
<organism evidence="2 3">
    <name type="scientific">Burkholderia thailandensis</name>
    <dbReference type="NCBI Taxonomy" id="57975"/>
    <lineage>
        <taxon>Bacteria</taxon>
        <taxon>Pseudomonadati</taxon>
        <taxon>Pseudomonadota</taxon>
        <taxon>Betaproteobacteria</taxon>
        <taxon>Burkholderiales</taxon>
        <taxon>Burkholderiaceae</taxon>
        <taxon>Burkholderia</taxon>
        <taxon>pseudomallei group</taxon>
    </lineage>
</organism>
<feature type="region of interest" description="Disordered" evidence="1">
    <location>
        <begin position="1"/>
        <end position="42"/>
    </location>
</feature>
<name>A0AAW9CV89_BURTH</name>
<comment type="caution">
    <text evidence="2">The sequence shown here is derived from an EMBL/GenBank/DDBJ whole genome shotgun (WGS) entry which is preliminary data.</text>
</comment>
<dbReference type="Proteomes" id="UP001272137">
    <property type="component" value="Unassembled WGS sequence"/>
</dbReference>
<evidence type="ECO:0008006" key="4">
    <source>
        <dbReference type="Google" id="ProtNLM"/>
    </source>
</evidence>
<sequence length="174" mass="18071">MGGTISKSSEAASSTSILATQSNSSTAATPKASSQPTQRRNSTGALEGLMPFAQKGSIGELQNFAAHAFSVTTGASPALVDAAHHNPAMQELREQPMTSDNVTKLCQMETEAARKGDPSIWQNRLAASTLADVGRHAIAQTAALNASLGRNGPLKTQEEGGWNVHEHVIGVHGS</sequence>
<evidence type="ECO:0000256" key="1">
    <source>
        <dbReference type="SAM" id="MobiDB-lite"/>
    </source>
</evidence>
<feature type="compositionally biased region" description="Low complexity" evidence="1">
    <location>
        <begin position="1"/>
        <end position="20"/>
    </location>
</feature>
<feature type="compositionally biased region" description="Polar residues" evidence="1">
    <location>
        <begin position="21"/>
        <end position="42"/>
    </location>
</feature>
<proteinExistence type="predicted"/>
<protein>
    <recommendedName>
        <fullName evidence="4">Type III effector</fullName>
    </recommendedName>
</protein>
<gene>
    <name evidence="2" type="ORF">C7S16_4539</name>
</gene>
<evidence type="ECO:0000313" key="2">
    <source>
        <dbReference type="EMBL" id="MDW9251694.1"/>
    </source>
</evidence>
<dbReference type="EMBL" id="QXCT01000001">
    <property type="protein sequence ID" value="MDW9251694.1"/>
    <property type="molecule type" value="Genomic_DNA"/>
</dbReference>
<dbReference type="AlphaFoldDB" id="A0AAW9CV89"/>
<dbReference type="RefSeq" id="WP_009900488.1">
    <property type="nucleotide sequence ID" value="NZ_CP008915.2"/>
</dbReference>
<accession>A0AAW9CV89</accession>
<reference evidence="2" key="1">
    <citation type="submission" date="2018-08" db="EMBL/GenBank/DDBJ databases">
        <title>Identification of Burkholderia cepacia strains that express a Burkholderia pseudomallei-like capsular polysaccharide.</title>
        <authorList>
            <person name="Burtnick M.N."/>
            <person name="Vongsouvath M."/>
            <person name="Newton P."/>
            <person name="Wuthiekanun V."/>
            <person name="Limmathurotsakul D."/>
            <person name="Brett P.J."/>
            <person name="Chantratita N."/>
            <person name="Dance D.A."/>
        </authorList>
    </citation>
    <scope>NUCLEOTIDE SEQUENCE</scope>
    <source>
        <strain evidence="2">SBXCC001</strain>
    </source>
</reference>